<proteinExistence type="predicted"/>
<keyword evidence="4 6" id="KW-0472">Membrane</keyword>
<sequence>MTATAPDLSTAAIGTAGSRGPGPGRAGRRSRRAAPYLLSLAGGAWLLVLFVIPLVSGLIVSLMSGNPEKGYSLTWNWSVYSNLFVDPAVPYLTFFVRSLIYGVRRRSSRSCSATRWRTSWPSASRPGGATHCSSSCCSAFSCRS</sequence>
<dbReference type="EMBL" id="AP027732">
    <property type="protein sequence ID" value="BDZ48471.1"/>
    <property type="molecule type" value="Genomic_DNA"/>
</dbReference>
<comment type="subcellular location">
    <subcellularLocation>
        <location evidence="1">Membrane</location>
        <topology evidence="1">Multi-pass membrane protein</topology>
    </subcellularLocation>
</comment>
<gene>
    <name evidence="7" type="ORF">GCM10025867_07120</name>
</gene>
<evidence type="ECO:0000256" key="5">
    <source>
        <dbReference type="SAM" id="MobiDB-lite"/>
    </source>
</evidence>
<reference evidence="8" key="1">
    <citation type="journal article" date="2019" name="Int. J. Syst. Evol. Microbiol.">
        <title>The Global Catalogue of Microorganisms (GCM) 10K type strain sequencing project: providing services to taxonomists for standard genome sequencing and annotation.</title>
        <authorList>
            <consortium name="The Broad Institute Genomics Platform"/>
            <consortium name="The Broad Institute Genome Sequencing Center for Infectious Disease"/>
            <person name="Wu L."/>
            <person name="Ma J."/>
        </authorList>
    </citation>
    <scope>NUCLEOTIDE SEQUENCE [LARGE SCALE GENOMIC DNA]</scope>
    <source>
        <strain evidence="8">NBRC 108728</strain>
    </source>
</reference>
<evidence type="ECO:0000256" key="6">
    <source>
        <dbReference type="SAM" id="Phobius"/>
    </source>
</evidence>
<feature type="region of interest" description="Disordered" evidence="5">
    <location>
        <begin position="1"/>
        <end position="28"/>
    </location>
</feature>
<protein>
    <recommendedName>
        <fullName evidence="9">Sugar ABC transporter permease</fullName>
    </recommendedName>
</protein>
<dbReference type="InterPro" id="IPR035906">
    <property type="entry name" value="MetI-like_sf"/>
</dbReference>
<feature type="transmembrane region" description="Helical" evidence="6">
    <location>
        <begin position="36"/>
        <end position="59"/>
    </location>
</feature>
<keyword evidence="2 6" id="KW-0812">Transmembrane</keyword>
<name>A0ABM8GJA4_9MICO</name>
<dbReference type="RefSeq" id="WP_286345440.1">
    <property type="nucleotide sequence ID" value="NZ_AP027732.1"/>
</dbReference>
<evidence type="ECO:0000256" key="3">
    <source>
        <dbReference type="ARBA" id="ARBA00022989"/>
    </source>
</evidence>
<evidence type="ECO:0000256" key="2">
    <source>
        <dbReference type="ARBA" id="ARBA00022692"/>
    </source>
</evidence>
<keyword evidence="8" id="KW-1185">Reference proteome</keyword>
<evidence type="ECO:0000313" key="8">
    <source>
        <dbReference type="Proteomes" id="UP001321486"/>
    </source>
</evidence>
<evidence type="ECO:0000313" key="7">
    <source>
        <dbReference type="EMBL" id="BDZ48471.1"/>
    </source>
</evidence>
<evidence type="ECO:0000256" key="1">
    <source>
        <dbReference type="ARBA" id="ARBA00004141"/>
    </source>
</evidence>
<keyword evidence="3 6" id="KW-1133">Transmembrane helix</keyword>
<organism evidence="7 8">
    <name type="scientific">Frondihabitans sucicola</name>
    <dbReference type="NCBI Taxonomy" id="1268041"/>
    <lineage>
        <taxon>Bacteria</taxon>
        <taxon>Bacillati</taxon>
        <taxon>Actinomycetota</taxon>
        <taxon>Actinomycetes</taxon>
        <taxon>Micrococcales</taxon>
        <taxon>Microbacteriaceae</taxon>
        <taxon>Frondihabitans</taxon>
    </lineage>
</organism>
<evidence type="ECO:0000256" key="4">
    <source>
        <dbReference type="ARBA" id="ARBA00023136"/>
    </source>
</evidence>
<dbReference type="SUPFAM" id="SSF161098">
    <property type="entry name" value="MetI-like"/>
    <property type="match status" value="1"/>
</dbReference>
<evidence type="ECO:0008006" key="9">
    <source>
        <dbReference type="Google" id="ProtNLM"/>
    </source>
</evidence>
<feature type="transmembrane region" description="Helical" evidence="6">
    <location>
        <begin position="79"/>
        <end position="100"/>
    </location>
</feature>
<dbReference type="Proteomes" id="UP001321486">
    <property type="component" value="Chromosome"/>
</dbReference>
<accession>A0ABM8GJA4</accession>